<proteinExistence type="predicted"/>
<name>A0A231QGA5_9LACO</name>
<protein>
    <recommendedName>
        <fullName evidence="1">Transposase IS204/IS1001/IS1096/IS1165 DDE domain-containing protein</fullName>
    </recommendedName>
</protein>
<evidence type="ECO:0000313" key="2">
    <source>
        <dbReference type="EMBL" id="OXS40159.1"/>
    </source>
</evidence>
<dbReference type="NCBIfam" id="NF033550">
    <property type="entry name" value="transpos_ISL3"/>
    <property type="match status" value="1"/>
</dbReference>
<dbReference type="Pfam" id="PF01610">
    <property type="entry name" value="DDE_Tnp_ISL3"/>
    <property type="match status" value="1"/>
</dbReference>
<comment type="caution">
    <text evidence="2">The sequence shown here is derived from an EMBL/GenBank/DDBJ whole genome shotgun (WGS) entry which is preliminary data.</text>
</comment>
<dbReference type="PANTHER" id="PTHR33498:SF1">
    <property type="entry name" value="TRANSPOSASE FOR INSERTION SEQUENCE ELEMENT IS1557"/>
    <property type="match status" value="1"/>
</dbReference>
<dbReference type="AlphaFoldDB" id="A0A231QGA5"/>
<gene>
    <name evidence="2" type="ORF">AYP69_05520</name>
</gene>
<reference evidence="2 3" key="1">
    <citation type="submission" date="2016-03" db="EMBL/GenBank/DDBJ databases">
        <title>Sequencing of Lactobacillus Species from Commercial Turkeys.</title>
        <authorList>
            <person name="Johnson T.J."/>
            <person name="Youmans B.P."/>
            <person name="Case K.A."/>
        </authorList>
    </citation>
    <scope>NUCLEOTIDE SEQUENCE [LARGE SCALE GENOMIC DNA]</scope>
    <source>
        <strain evidence="2 3">UMNLA1</strain>
    </source>
</reference>
<dbReference type="InterPro" id="IPR047951">
    <property type="entry name" value="Transpos_ISL3"/>
</dbReference>
<dbReference type="PANTHER" id="PTHR33498">
    <property type="entry name" value="TRANSPOSASE FOR INSERTION SEQUENCE ELEMENT IS1557"/>
    <property type="match status" value="1"/>
</dbReference>
<feature type="domain" description="Transposase IS204/IS1001/IS1096/IS1165 DDE" evidence="1">
    <location>
        <begin position="180"/>
        <end position="440"/>
    </location>
</feature>
<organism evidence="2 3">
    <name type="scientific">Ligilactobacillus agilis</name>
    <dbReference type="NCBI Taxonomy" id="1601"/>
    <lineage>
        <taxon>Bacteria</taxon>
        <taxon>Bacillati</taxon>
        <taxon>Bacillota</taxon>
        <taxon>Bacilli</taxon>
        <taxon>Lactobacillales</taxon>
        <taxon>Lactobacillaceae</taxon>
        <taxon>Ligilactobacillus</taxon>
    </lineage>
</organism>
<dbReference type="RefSeq" id="WP_094067172.1">
    <property type="nucleotide sequence ID" value="NZ_LUGO01000048.1"/>
</dbReference>
<dbReference type="InterPro" id="IPR002560">
    <property type="entry name" value="Transposase_DDE"/>
</dbReference>
<dbReference type="Proteomes" id="UP000215261">
    <property type="component" value="Unassembled WGS sequence"/>
</dbReference>
<dbReference type="EMBL" id="LUGO01000048">
    <property type="protein sequence ID" value="OXS40159.1"/>
    <property type="molecule type" value="Genomic_DNA"/>
</dbReference>
<sequence length="457" mass="53111">MTTNHLYCTTNQIDSTVKSCINCHDPHILFSGEPYVKALGKSKINFLVFPALINFLPHELSDFRCNNCGFTAFYRNGYTPKHLIRIPATNCFFQTAIYARSARLRCRNCNASCSAKSDIVDYRCQISNLLKTKISAKLANDTSAKTVAFEEGVSPSYVNRLLDTTRCDFRINFNFLPLHLCFDEFRGTHNTYHFIYIDADTHVIQDILPNRLKQTIFDYFMRFPSSVRGLVRTVTCDLNSYYVDLIKALFPNAKIIIDRFHIVQMLNRAVNSMRTDLMNSLKYGSQDYRLFKQNWKLFLKQYDDLDCTHQFFSRSQRKWVTSEQLVNAGLELADDAFRKAYWDYQHLLSVINNPTPSKLEAFKQRIIETHQSYTNSDRQATKSDKVLLTFYDNLQGITQALSPEYRHYTNGPLEGTNRKIKQIQRTAYGYRNFKHLKARVYLQTCLGKNTKSSMKTA</sequence>
<accession>A0A231QGA5</accession>
<evidence type="ECO:0000313" key="3">
    <source>
        <dbReference type="Proteomes" id="UP000215261"/>
    </source>
</evidence>
<evidence type="ECO:0000259" key="1">
    <source>
        <dbReference type="Pfam" id="PF01610"/>
    </source>
</evidence>